<dbReference type="VEuPathDB" id="FungiDB:LCOR_00049.1"/>
<feature type="compositionally biased region" description="Low complexity" evidence="2">
    <location>
        <begin position="151"/>
        <end position="160"/>
    </location>
</feature>
<dbReference type="GO" id="GO:0032483">
    <property type="term" value="P:regulation of Rab protein signal transduction"/>
    <property type="evidence" value="ECO:0007669"/>
    <property type="project" value="TreeGrafter"/>
</dbReference>
<feature type="coiled-coil region" evidence="1">
    <location>
        <begin position="266"/>
        <end position="323"/>
    </location>
</feature>
<comment type="caution">
    <text evidence="4">The sequence shown here is derived from an EMBL/GenBank/DDBJ whole genome shotgun (WGS) entry which is preliminary data.</text>
</comment>
<evidence type="ECO:0000313" key="4">
    <source>
        <dbReference type="EMBL" id="CDH48252.1"/>
    </source>
</evidence>
<dbReference type="Pfam" id="PF02141">
    <property type="entry name" value="DENN"/>
    <property type="match status" value="1"/>
</dbReference>
<gene>
    <name evidence="4" type="ORF">LCOR_00049.1</name>
</gene>
<name>A0A068RF44_9FUNG</name>
<feature type="region of interest" description="Disordered" evidence="2">
    <location>
        <begin position="614"/>
        <end position="745"/>
    </location>
</feature>
<evidence type="ECO:0000256" key="2">
    <source>
        <dbReference type="SAM" id="MobiDB-lite"/>
    </source>
</evidence>
<dbReference type="Pfam" id="PF03456">
    <property type="entry name" value="uDENN"/>
    <property type="match status" value="1"/>
</dbReference>
<feature type="region of interest" description="Disordered" evidence="2">
    <location>
        <begin position="106"/>
        <end position="165"/>
    </location>
</feature>
<dbReference type="AlphaFoldDB" id="A0A068RF44"/>
<proteinExistence type="predicted"/>
<dbReference type="InterPro" id="IPR001194">
    <property type="entry name" value="cDENN_dom"/>
</dbReference>
<protein>
    <submittedName>
        <fullName evidence="4">Ddenn domain protein</fullName>
    </submittedName>
</protein>
<dbReference type="SMART" id="SM00801">
    <property type="entry name" value="dDENN"/>
    <property type="match status" value="1"/>
</dbReference>
<dbReference type="Pfam" id="PF03455">
    <property type="entry name" value="dDENN"/>
    <property type="match status" value="1"/>
</dbReference>
<dbReference type="GO" id="GO:0031410">
    <property type="term" value="C:cytoplasmic vesicle"/>
    <property type="evidence" value="ECO:0007669"/>
    <property type="project" value="TreeGrafter"/>
</dbReference>
<keyword evidence="1" id="KW-0175">Coiled coil</keyword>
<evidence type="ECO:0000259" key="3">
    <source>
        <dbReference type="PROSITE" id="PS50211"/>
    </source>
</evidence>
<dbReference type="PANTHER" id="PTHR12296:SF21">
    <property type="entry name" value="DENN DOMAIN-CONTAINING PROTEIN 3"/>
    <property type="match status" value="1"/>
</dbReference>
<feature type="compositionally biased region" description="Low complexity" evidence="2">
    <location>
        <begin position="614"/>
        <end position="634"/>
    </location>
</feature>
<sequence length="996" mass="112332">MTSSPAPGSRLVDYFFIAGIKDHQILSTYHSTRDGRQDDELYYHRQQIAIQTNNNSRRPNSLQRDGSFGVLDHVQAVIDHFDKERDHARNTVIAVHDQECLAEKYNMAGGGPGGRHRSASANESSRKPVTAGKRQRQYSEPPPAWMKSSDSHTSTSTSTSPQSIPNILDIKYPPAILSRYPNVHQSSFPPYTAMFCFPKDISLFYGDIPPPEQLHSFTMTDENGGSVHGTCVIFYEPLVDKLISPVDDAIQEWVKENMPPSTIEYAQHLKIKINEEKAKLAQHGAELASLTTLTTTAQIKEQRQELEELVRSAQENLTLYTELLEPVKMGVCEAQHVWVPKSVGLVGCMPWHDLYGDWLRILVDAVVGVRGHKNDGPVLKVESVVSNIIHHVPLPPPGRFEIGLTINNRPLYLSRPPINQVPLLKNFSLYPVFRALSPHLILAIIETLLAEGKVLFLSQYPGMLSIACETFRYLLFPLYWQFVFIPVLPQRLLTCLQAPVPYIVGFPGDMEDVEEYVSEDTCIVNLDSNSMHSHKQSSMLPERQRRKLYAALDQYAPLHGARYRIPYGIPLPVREMFPNSRMLLSCGRSKIQSTYDNSISRDSDVSDTTRHLSSLWSTSSRSSNDSSTSLPTSLDVPTPMLPQYPGNAKLATLSQASNSSSSLHTPPMSPTVSKSRIQRSSMTVQRHGSTSSQPHTTSKAHGEEDNKPKRRLSTFIPKPRAALQNESDFPPPPPPPAASSTARVSMYSSHAHNGYEYNRRETIRRVKHIEGHIMTQVLSRELASLQGYRCLCGKQVADVVQADDRPRQSSTFMRCQECHLVTHEECAEQILHPCLPACFNERKVQEAFLRTFASLFYNYRIGFVDDPQEVNGPALASTGDYSNKLQKGVLYFSKEKFLKHADKDSRSYLSQLVDSQMFTQFITDRLSKPRNDPEVLLFDEFIKLKLNRSKLKFVKEETPFLNDDSFNISQTIWATPPSDVSVDSYDRFPIDLELSE</sequence>
<dbReference type="OrthoDB" id="6019893at2759"/>
<dbReference type="Gene3D" id="6.10.140.1000">
    <property type="match status" value="1"/>
</dbReference>
<keyword evidence="5" id="KW-1185">Reference proteome</keyword>
<dbReference type="SMART" id="SM00800">
    <property type="entry name" value="uDENN"/>
    <property type="match status" value="1"/>
</dbReference>
<dbReference type="InterPro" id="IPR037516">
    <property type="entry name" value="Tripartite_DENN"/>
</dbReference>
<feature type="domain" description="UDENN" evidence="3">
    <location>
        <begin position="157"/>
        <end position="933"/>
    </location>
</feature>
<dbReference type="Gene3D" id="3.40.50.11500">
    <property type="match status" value="1"/>
</dbReference>
<dbReference type="PROSITE" id="PS50211">
    <property type="entry name" value="DENN"/>
    <property type="match status" value="1"/>
</dbReference>
<dbReference type="Gene3D" id="3.30.450.200">
    <property type="match status" value="1"/>
</dbReference>
<evidence type="ECO:0000256" key="1">
    <source>
        <dbReference type="SAM" id="Coils"/>
    </source>
</evidence>
<dbReference type="PANTHER" id="PTHR12296">
    <property type="entry name" value="DENN DOMAIN-CONTAINING PROTEIN 4"/>
    <property type="match status" value="1"/>
</dbReference>
<feature type="compositionally biased region" description="Polar residues" evidence="2">
    <location>
        <begin position="670"/>
        <end position="699"/>
    </location>
</feature>
<evidence type="ECO:0000313" key="5">
    <source>
        <dbReference type="Proteomes" id="UP000027586"/>
    </source>
</evidence>
<accession>A0A068RF44</accession>
<dbReference type="InterPro" id="IPR005112">
    <property type="entry name" value="dDENN_dom"/>
</dbReference>
<dbReference type="SMART" id="SM00799">
    <property type="entry name" value="DENN"/>
    <property type="match status" value="1"/>
</dbReference>
<dbReference type="InterPro" id="IPR051696">
    <property type="entry name" value="DENN_Domain_GEFs"/>
</dbReference>
<dbReference type="EMBL" id="CBTN010000001">
    <property type="protein sequence ID" value="CDH48252.1"/>
    <property type="molecule type" value="Genomic_DNA"/>
</dbReference>
<organism evidence="4 5">
    <name type="scientific">Lichtheimia corymbifera JMRC:FSU:9682</name>
    <dbReference type="NCBI Taxonomy" id="1263082"/>
    <lineage>
        <taxon>Eukaryota</taxon>
        <taxon>Fungi</taxon>
        <taxon>Fungi incertae sedis</taxon>
        <taxon>Mucoromycota</taxon>
        <taxon>Mucoromycotina</taxon>
        <taxon>Mucoromycetes</taxon>
        <taxon>Mucorales</taxon>
        <taxon>Lichtheimiaceae</taxon>
        <taxon>Lichtheimia</taxon>
    </lineage>
</organism>
<dbReference type="InterPro" id="IPR043153">
    <property type="entry name" value="DENN_C"/>
</dbReference>
<reference evidence="4" key="1">
    <citation type="submission" date="2013-08" db="EMBL/GenBank/DDBJ databases">
        <title>Gene expansion shapes genome architecture in the human pathogen Lichtheimia corymbifera: an evolutionary genomics analysis in the ancient terrestrial Mucorales (Mucoromycotina).</title>
        <authorList>
            <person name="Schwartze V.U."/>
            <person name="Winter S."/>
            <person name="Shelest E."/>
            <person name="Marcet-Houben M."/>
            <person name="Horn F."/>
            <person name="Wehner S."/>
            <person name="Hoffmann K."/>
            <person name="Riege K."/>
            <person name="Sammeth M."/>
            <person name="Nowrousian M."/>
            <person name="Valiante V."/>
            <person name="Linde J."/>
            <person name="Jacobsen I.D."/>
            <person name="Marz M."/>
            <person name="Brakhage A.A."/>
            <person name="Gabaldon T."/>
            <person name="Bocker S."/>
            <person name="Voigt K."/>
        </authorList>
    </citation>
    <scope>NUCLEOTIDE SEQUENCE [LARGE SCALE GENOMIC DNA]</scope>
    <source>
        <strain evidence="4">FSU 9682</strain>
    </source>
</reference>
<dbReference type="Proteomes" id="UP000027586">
    <property type="component" value="Unassembled WGS sequence"/>
</dbReference>
<dbReference type="InterPro" id="IPR005113">
    <property type="entry name" value="uDENN_dom"/>
</dbReference>